<gene>
    <name evidence="2" type="ORF">POSPLADRAFT_1158682</name>
</gene>
<dbReference type="AlphaFoldDB" id="A0A1X6MKL2"/>
<feature type="non-terminal residue" evidence="2">
    <location>
        <position position="1"/>
    </location>
</feature>
<evidence type="ECO:0000313" key="3">
    <source>
        <dbReference type="Proteomes" id="UP000194127"/>
    </source>
</evidence>
<name>A0A1X6MKL2_9APHY</name>
<sequence>LRLWHRVWREISSRLTWTGDSLGKAGARGDRARVPRGRLRCEGTAGDERMLGPSDRFVPWVILLDRSGCLIGARLLLAGEDDSLRAVWDVDIDEVLRVEGVNLALTGSHDGGEEDGEEPRPHIRENKHRPLKCRGAHHPTCGKGK</sequence>
<dbReference type="Proteomes" id="UP000194127">
    <property type="component" value="Unassembled WGS sequence"/>
</dbReference>
<evidence type="ECO:0000313" key="2">
    <source>
        <dbReference type="EMBL" id="OSX56786.1"/>
    </source>
</evidence>
<dbReference type="EMBL" id="KZ110611">
    <property type="protein sequence ID" value="OSX56786.1"/>
    <property type="molecule type" value="Genomic_DNA"/>
</dbReference>
<protein>
    <submittedName>
        <fullName evidence="2">Uncharacterized protein</fullName>
    </submittedName>
</protein>
<keyword evidence="3" id="KW-1185">Reference proteome</keyword>
<organism evidence="2 3">
    <name type="scientific">Postia placenta MAD-698-R-SB12</name>
    <dbReference type="NCBI Taxonomy" id="670580"/>
    <lineage>
        <taxon>Eukaryota</taxon>
        <taxon>Fungi</taxon>
        <taxon>Dikarya</taxon>
        <taxon>Basidiomycota</taxon>
        <taxon>Agaricomycotina</taxon>
        <taxon>Agaricomycetes</taxon>
        <taxon>Polyporales</taxon>
        <taxon>Adustoporiaceae</taxon>
        <taxon>Rhodonia</taxon>
    </lineage>
</organism>
<accession>A0A1X6MKL2</accession>
<feature type="region of interest" description="Disordered" evidence="1">
    <location>
        <begin position="105"/>
        <end position="145"/>
    </location>
</feature>
<reference evidence="2 3" key="1">
    <citation type="submission" date="2017-04" db="EMBL/GenBank/DDBJ databases">
        <title>Genome Sequence of the Model Brown-Rot Fungus Postia placenta SB12.</title>
        <authorList>
            <consortium name="DOE Joint Genome Institute"/>
            <person name="Gaskell J."/>
            <person name="Kersten P."/>
            <person name="Larrondo L.F."/>
            <person name="Canessa P."/>
            <person name="Martinez D."/>
            <person name="Hibbett D."/>
            <person name="Schmoll M."/>
            <person name="Kubicek C.P."/>
            <person name="Martinez A.T."/>
            <person name="Yadav J."/>
            <person name="Master E."/>
            <person name="Magnuson J.K."/>
            <person name="James T."/>
            <person name="Yaver D."/>
            <person name="Berka R."/>
            <person name="Labutti K."/>
            <person name="Lipzen A."/>
            <person name="Aerts A."/>
            <person name="Barry K."/>
            <person name="Henrissat B."/>
            <person name="Blanchette R."/>
            <person name="Grigoriev I."/>
            <person name="Cullen D."/>
        </authorList>
    </citation>
    <scope>NUCLEOTIDE SEQUENCE [LARGE SCALE GENOMIC DNA]</scope>
    <source>
        <strain evidence="2 3">MAD-698-R-SB12</strain>
    </source>
</reference>
<feature type="compositionally biased region" description="Basic residues" evidence="1">
    <location>
        <begin position="125"/>
        <end position="137"/>
    </location>
</feature>
<evidence type="ECO:0000256" key="1">
    <source>
        <dbReference type="SAM" id="MobiDB-lite"/>
    </source>
</evidence>
<dbReference type="RefSeq" id="XP_024333580.1">
    <property type="nucleotide sequence ID" value="XM_024487349.1"/>
</dbReference>
<dbReference type="GeneID" id="36332298"/>
<proteinExistence type="predicted"/>